<name>A0A1M7FFN1_9GAMM</name>
<reference evidence="2" key="1">
    <citation type="submission" date="2016-11" db="EMBL/GenBank/DDBJ databases">
        <authorList>
            <person name="Varghese N."/>
            <person name="Submissions S."/>
        </authorList>
    </citation>
    <scope>NUCLEOTIDE SEQUENCE [LARGE SCALE GENOMIC DNA]</scope>
    <source>
        <strain evidence="2">CECT 8089</strain>
    </source>
</reference>
<dbReference type="STRING" id="1220495.SAMN05216288_2856"/>
<dbReference type="AlphaFoldDB" id="A0A1M7FFN1"/>
<accession>A0A1M7FFN1</accession>
<dbReference type="Proteomes" id="UP000184305">
    <property type="component" value="Unassembled WGS sequence"/>
</dbReference>
<organism evidence="1 2">
    <name type="scientific">Phytopseudomonas punonensis</name>
    <dbReference type="NCBI Taxonomy" id="1220495"/>
    <lineage>
        <taxon>Bacteria</taxon>
        <taxon>Pseudomonadati</taxon>
        <taxon>Pseudomonadota</taxon>
        <taxon>Gammaproteobacteria</taxon>
        <taxon>Pseudomonadales</taxon>
        <taxon>Pseudomonadaceae</taxon>
        <taxon>Phytopseudomonas</taxon>
    </lineage>
</organism>
<proteinExistence type="predicted"/>
<keyword evidence="2" id="KW-1185">Reference proteome</keyword>
<evidence type="ECO:0000313" key="2">
    <source>
        <dbReference type="Proteomes" id="UP000184305"/>
    </source>
</evidence>
<protein>
    <submittedName>
        <fullName evidence="1">Uncharacterized protein</fullName>
    </submittedName>
</protein>
<dbReference type="EMBL" id="FRBQ01000003">
    <property type="protein sequence ID" value="SHM02489.1"/>
    <property type="molecule type" value="Genomic_DNA"/>
</dbReference>
<evidence type="ECO:0000313" key="1">
    <source>
        <dbReference type="EMBL" id="SHM02489.1"/>
    </source>
</evidence>
<gene>
    <name evidence="1" type="ORF">SAMN05216288_2856</name>
</gene>
<sequence length="76" mass="8757">MPDHSRLVQKSLSMIYRIILLQGCHRAPCMQHIMLIWRRLSAVPFDHLQVLKGAAVYRGGGTWDTRWAVAITPHNH</sequence>